<keyword evidence="2 8" id="KW-0597">Phosphoprotein</keyword>
<sequence length="239" mass="26771">MAVPLSVILLIEDDVLIQELVKFNLEKEGFEILVAGDGRRGLELAKARKPHLILLDLMLPDLDGFEVCKILRADESMAEVPIIILSARGEVVDKVIGLELGADDYVSKPFSTRELSARIRARLRGDRRAKDTGQEGSKVVWGELEVWPQSYIVTLGGEPVNLTVKEFQLLLMLVSHPYQVFSREYLLEKIWGYSINGDTRTVDVHISTLRSKLKRLENVLESVRGIGYRFASPAGGRNS</sequence>
<dbReference type="GO" id="GO:0032993">
    <property type="term" value="C:protein-DNA complex"/>
    <property type="evidence" value="ECO:0007669"/>
    <property type="project" value="TreeGrafter"/>
</dbReference>
<dbReference type="GO" id="GO:0000156">
    <property type="term" value="F:phosphorelay response regulator activity"/>
    <property type="evidence" value="ECO:0007669"/>
    <property type="project" value="TreeGrafter"/>
</dbReference>
<dbReference type="PANTHER" id="PTHR48111">
    <property type="entry name" value="REGULATOR OF RPOS"/>
    <property type="match status" value="1"/>
</dbReference>
<feature type="DNA-binding region" description="OmpR/PhoB-type" evidence="9">
    <location>
        <begin position="136"/>
        <end position="232"/>
    </location>
</feature>
<keyword evidence="4" id="KW-0805">Transcription regulation</keyword>
<gene>
    <name evidence="12" type="ORF">DEACI_1041</name>
    <name evidence="13" type="ORF">DEACI_2382</name>
</gene>
<dbReference type="PROSITE" id="PS51755">
    <property type="entry name" value="OMPR_PHOB"/>
    <property type="match status" value="1"/>
</dbReference>
<dbReference type="SMART" id="SM00862">
    <property type="entry name" value="Trans_reg_C"/>
    <property type="match status" value="1"/>
</dbReference>
<dbReference type="PANTHER" id="PTHR48111:SF40">
    <property type="entry name" value="PHOSPHATE REGULON TRANSCRIPTIONAL REGULATORY PROTEIN PHOB"/>
    <property type="match status" value="1"/>
</dbReference>
<dbReference type="EMBL" id="CDGJ01000068">
    <property type="protein sequence ID" value="CEJ07910.1"/>
    <property type="molecule type" value="Genomic_DNA"/>
</dbReference>
<keyword evidence="6" id="KW-0804">Transcription</keyword>
<evidence type="ECO:0000313" key="12">
    <source>
        <dbReference type="EMBL" id="CAA7600388.1"/>
    </source>
</evidence>
<dbReference type="GO" id="GO:0006355">
    <property type="term" value="P:regulation of DNA-templated transcription"/>
    <property type="evidence" value="ECO:0007669"/>
    <property type="project" value="InterPro"/>
</dbReference>
<dbReference type="CDD" id="cd00383">
    <property type="entry name" value="trans_reg_C"/>
    <property type="match status" value="1"/>
</dbReference>
<feature type="domain" description="Response regulatory" evidence="10">
    <location>
        <begin position="7"/>
        <end position="123"/>
    </location>
</feature>
<comment type="function">
    <text evidence="7">May play the central regulatory role in sporulation. It may be an element of the effector pathway responsible for the activation of sporulation genes in response to nutritional stress. Spo0A may act in concert with spo0H (a sigma factor) to control the expression of some genes that are critical to the sporulation process.</text>
</comment>
<feature type="domain" description="OmpR/PhoB-type" evidence="11">
    <location>
        <begin position="136"/>
        <end position="232"/>
    </location>
</feature>
<name>A0A8S0W250_9FIRM</name>
<dbReference type="EMBL" id="LR746496">
    <property type="protein sequence ID" value="CAA7600388.1"/>
    <property type="molecule type" value="Genomic_DNA"/>
</dbReference>
<dbReference type="SUPFAM" id="SSF52172">
    <property type="entry name" value="CheY-like"/>
    <property type="match status" value="1"/>
</dbReference>
<feature type="modified residue" description="4-aspartylphosphate" evidence="8">
    <location>
        <position position="56"/>
    </location>
</feature>
<dbReference type="Gene3D" id="1.10.10.10">
    <property type="entry name" value="Winged helix-like DNA-binding domain superfamily/Winged helix DNA-binding domain"/>
    <property type="match status" value="1"/>
</dbReference>
<evidence type="ECO:0000256" key="6">
    <source>
        <dbReference type="ARBA" id="ARBA00023163"/>
    </source>
</evidence>
<evidence type="ECO:0000256" key="9">
    <source>
        <dbReference type="PROSITE-ProRule" id="PRU01091"/>
    </source>
</evidence>
<dbReference type="InterPro" id="IPR011006">
    <property type="entry name" value="CheY-like_superfamily"/>
</dbReference>
<dbReference type="Proteomes" id="UP001071230">
    <property type="component" value="Unassembled WGS sequence"/>
</dbReference>
<evidence type="ECO:0000256" key="8">
    <source>
        <dbReference type="PROSITE-ProRule" id="PRU00169"/>
    </source>
</evidence>
<evidence type="ECO:0000256" key="3">
    <source>
        <dbReference type="ARBA" id="ARBA00023012"/>
    </source>
</evidence>
<keyword evidence="14" id="KW-1185">Reference proteome</keyword>
<dbReference type="InterPro" id="IPR016032">
    <property type="entry name" value="Sig_transdc_resp-reg_C-effctor"/>
</dbReference>
<dbReference type="Pfam" id="PF00486">
    <property type="entry name" value="Trans_reg_C"/>
    <property type="match status" value="1"/>
</dbReference>
<dbReference type="PROSITE" id="PS50110">
    <property type="entry name" value="RESPONSE_REGULATORY"/>
    <property type="match status" value="1"/>
</dbReference>
<keyword evidence="3" id="KW-0902">Two-component regulatory system</keyword>
<dbReference type="AlphaFoldDB" id="A0A8S0W250"/>
<reference evidence="12" key="2">
    <citation type="submission" date="2020-01" db="EMBL/GenBank/DDBJ databases">
        <authorList>
            <person name="Hornung B."/>
        </authorList>
    </citation>
    <scope>NUCLEOTIDE SEQUENCE</scope>
    <source>
        <strain evidence="12">PacBioINE</strain>
    </source>
</reference>
<dbReference type="Proteomes" id="UP000836597">
    <property type="component" value="Chromosome"/>
</dbReference>
<evidence type="ECO:0000313" key="14">
    <source>
        <dbReference type="Proteomes" id="UP001071230"/>
    </source>
</evidence>
<dbReference type="SMART" id="SM00448">
    <property type="entry name" value="REC"/>
    <property type="match status" value="1"/>
</dbReference>
<organism evidence="12">
    <name type="scientific">Acididesulfobacillus acetoxydans</name>
    <dbReference type="NCBI Taxonomy" id="1561005"/>
    <lineage>
        <taxon>Bacteria</taxon>
        <taxon>Bacillati</taxon>
        <taxon>Bacillota</taxon>
        <taxon>Clostridia</taxon>
        <taxon>Eubacteriales</taxon>
        <taxon>Peptococcaceae</taxon>
        <taxon>Acididesulfobacillus</taxon>
    </lineage>
</organism>
<protein>
    <recommendedName>
        <fullName evidence="1">Stage 0 sporulation protein A homolog</fullName>
    </recommendedName>
</protein>
<evidence type="ECO:0000256" key="1">
    <source>
        <dbReference type="ARBA" id="ARBA00018672"/>
    </source>
</evidence>
<dbReference type="InterPro" id="IPR001867">
    <property type="entry name" value="OmpR/PhoB-type_DNA-bd"/>
</dbReference>
<accession>A0A8S0W250</accession>
<keyword evidence="5 9" id="KW-0238">DNA-binding</keyword>
<dbReference type="GO" id="GO:0005829">
    <property type="term" value="C:cytosol"/>
    <property type="evidence" value="ECO:0007669"/>
    <property type="project" value="TreeGrafter"/>
</dbReference>
<dbReference type="InterPro" id="IPR039420">
    <property type="entry name" value="WalR-like"/>
</dbReference>
<dbReference type="InterPro" id="IPR036388">
    <property type="entry name" value="WH-like_DNA-bd_sf"/>
</dbReference>
<dbReference type="Pfam" id="PF00072">
    <property type="entry name" value="Response_reg"/>
    <property type="match status" value="1"/>
</dbReference>
<dbReference type="InterPro" id="IPR001789">
    <property type="entry name" value="Sig_transdc_resp-reg_receiver"/>
</dbReference>
<evidence type="ECO:0000256" key="7">
    <source>
        <dbReference type="ARBA" id="ARBA00024867"/>
    </source>
</evidence>
<evidence type="ECO:0000313" key="13">
    <source>
        <dbReference type="EMBL" id="CEJ07910.1"/>
    </source>
</evidence>
<dbReference type="GO" id="GO:0000976">
    <property type="term" value="F:transcription cis-regulatory region binding"/>
    <property type="evidence" value="ECO:0007669"/>
    <property type="project" value="TreeGrafter"/>
</dbReference>
<dbReference type="Gene3D" id="3.40.50.2300">
    <property type="match status" value="1"/>
</dbReference>
<dbReference type="KEGG" id="aacx:DEACI_1041"/>
<dbReference type="SUPFAM" id="SSF46894">
    <property type="entry name" value="C-terminal effector domain of the bipartite response regulators"/>
    <property type="match status" value="1"/>
</dbReference>
<evidence type="ECO:0000256" key="2">
    <source>
        <dbReference type="ARBA" id="ARBA00022553"/>
    </source>
</evidence>
<dbReference type="FunFam" id="3.40.50.2300:FF:000001">
    <property type="entry name" value="DNA-binding response regulator PhoB"/>
    <property type="match status" value="1"/>
</dbReference>
<evidence type="ECO:0000256" key="4">
    <source>
        <dbReference type="ARBA" id="ARBA00023015"/>
    </source>
</evidence>
<dbReference type="FunFam" id="1.10.10.10:FF:000018">
    <property type="entry name" value="DNA-binding response regulator ResD"/>
    <property type="match status" value="1"/>
</dbReference>
<reference evidence="13" key="1">
    <citation type="submission" date="2014-11" db="EMBL/GenBank/DDBJ databases">
        <authorList>
            <person name="Hornung B.V."/>
        </authorList>
    </citation>
    <scope>NUCLEOTIDE SEQUENCE</scope>
    <source>
        <strain evidence="13">INE</strain>
    </source>
</reference>
<evidence type="ECO:0000259" key="10">
    <source>
        <dbReference type="PROSITE" id="PS50110"/>
    </source>
</evidence>
<evidence type="ECO:0000259" key="11">
    <source>
        <dbReference type="PROSITE" id="PS51755"/>
    </source>
</evidence>
<evidence type="ECO:0000256" key="5">
    <source>
        <dbReference type="ARBA" id="ARBA00023125"/>
    </source>
</evidence>
<proteinExistence type="predicted"/>